<dbReference type="STRING" id="7168.A0A3F2YW15"/>
<protein>
    <recommendedName>
        <fullName evidence="5">Phenoloxidase-activating factor 2</fullName>
    </recommendedName>
    <alternativeName>
        <fullName evidence="6">Prophenoloxidase-activating factor II</fullName>
    </alternativeName>
</protein>
<dbReference type="SUPFAM" id="SSF50494">
    <property type="entry name" value="Trypsin-like serine proteases"/>
    <property type="match status" value="1"/>
</dbReference>
<evidence type="ECO:0000256" key="1">
    <source>
        <dbReference type="ARBA" id="ARBA00004613"/>
    </source>
</evidence>
<dbReference type="PROSITE" id="PS00134">
    <property type="entry name" value="TRYPSIN_HIS"/>
    <property type="match status" value="1"/>
</dbReference>
<evidence type="ECO:0000256" key="4">
    <source>
        <dbReference type="ARBA" id="ARBA00024195"/>
    </source>
</evidence>
<dbReference type="PROSITE" id="PS50240">
    <property type="entry name" value="TRYPSIN_DOM"/>
    <property type="match status" value="1"/>
</dbReference>
<evidence type="ECO:0000256" key="3">
    <source>
        <dbReference type="ARBA" id="ARBA00023157"/>
    </source>
</evidence>
<evidence type="ECO:0000313" key="10">
    <source>
        <dbReference type="Proteomes" id="UP000075884"/>
    </source>
</evidence>
<dbReference type="FunFam" id="2.40.10.10:FF:000038">
    <property type="entry name" value="Serine protease"/>
    <property type="match status" value="1"/>
</dbReference>
<comment type="subcellular location">
    <subcellularLocation>
        <location evidence="1">Secreted</location>
    </subcellularLocation>
</comment>
<dbReference type="GO" id="GO:0006508">
    <property type="term" value="P:proteolysis"/>
    <property type="evidence" value="ECO:0007669"/>
    <property type="project" value="InterPro"/>
</dbReference>
<dbReference type="InterPro" id="IPR041515">
    <property type="entry name" value="PPAF-2-like_Clip"/>
</dbReference>
<dbReference type="CDD" id="cd00190">
    <property type="entry name" value="Tryp_SPc"/>
    <property type="match status" value="1"/>
</dbReference>
<dbReference type="PRINTS" id="PR00722">
    <property type="entry name" value="CHYMOTRYPSIN"/>
</dbReference>
<dbReference type="EnsemblMetazoa" id="ADIR016125-RA">
    <property type="protein sequence ID" value="ADIR016125-PA"/>
    <property type="gene ID" value="ADIR016125"/>
</dbReference>
<feature type="compositionally biased region" description="Pro residues" evidence="7">
    <location>
        <begin position="125"/>
        <end position="142"/>
    </location>
</feature>
<name>A0A3F2YW15_9DIPT</name>
<dbReference type="InterPro" id="IPR043504">
    <property type="entry name" value="Peptidase_S1_PA_chymotrypsin"/>
</dbReference>
<evidence type="ECO:0000256" key="2">
    <source>
        <dbReference type="ARBA" id="ARBA00022525"/>
    </source>
</evidence>
<evidence type="ECO:0000256" key="7">
    <source>
        <dbReference type="SAM" id="MobiDB-lite"/>
    </source>
</evidence>
<keyword evidence="2" id="KW-0964">Secreted</keyword>
<dbReference type="PANTHER" id="PTHR24258">
    <property type="entry name" value="SERINE PROTEASE-RELATED"/>
    <property type="match status" value="1"/>
</dbReference>
<dbReference type="InterPro" id="IPR009003">
    <property type="entry name" value="Peptidase_S1_PA"/>
</dbReference>
<keyword evidence="10" id="KW-1185">Reference proteome</keyword>
<feature type="region of interest" description="Disordered" evidence="7">
    <location>
        <begin position="123"/>
        <end position="150"/>
    </location>
</feature>
<dbReference type="InterPro" id="IPR001254">
    <property type="entry name" value="Trypsin_dom"/>
</dbReference>
<dbReference type="Gene3D" id="2.40.10.10">
    <property type="entry name" value="Trypsin-like serine proteases"/>
    <property type="match status" value="2"/>
</dbReference>
<accession>A0A3F2YW15</accession>
<dbReference type="GO" id="GO:0004252">
    <property type="term" value="F:serine-type endopeptidase activity"/>
    <property type="evidence" value="ECO:0007669"/>
    <property type="project" value="InterPro"/>
</dbReference>
<dbReference type="VEuPathDB" id="VectorBase:ADIR016125"/>
<dbReference type="PANTHER" id="PTHR24258:SF129">
    <property type="entry name" value="LP15124P-RELATED"/>
    <property type="match status" value="1"/>
</dbReference>
<evidence type="ECO:0000259" key="8">
    <source>
        <dbReference type="PROSITE" id="PS50240"/>
    </source>
</evidence>
<proteinExistence type="inferred from homology"/>
<dbReference type="Pfam" id="PF00089">
    <property type="entry name" value="Trypsin"/>
    <property type="match status" value="1"/>
</dbReference>
<keyword evidence="3" id="KW-1015">Disulfide bond</keyword>
<evidence type="ECO:0000256" key="5">
    <source>
        <dbReference type="ARBA" id="ARBA00068096"/>
    </source>
</evidence>
<dbReference type="Proteomes" id="UP000075884">
    <property type="component" value="Unassembled WGS sequence"/>
</dbReference>
<evidence type="ECO:0000313" key="9">
    <source>
        <dbReference type="EnsemblMetazoa" id="ADIR016125-PA"/>
    </source>
</evidence>
<dbReference type="Pfam" id="PF18322">
    <property type="entry name" value="CLIP_1"/>
    <property type="match status" value="1"/>
</dbReference>
<dbReference type="SMART" id="SM00020">
    <property type="entry name" value="Tryp_SPc"/>
    <property type="match status" value="1"/>
</dbReference>
<evidence type="ECO:0000256" key="6">
    <source>
        <dbReference type="ARBA" id="ARBA00076468"/>
    </source>
</evidence>
<feature type="domain" description="Peptidase S1" evidence="8">
    <location>
        <begin position="172"/>
        <end position="424"/>
    </location>
</feature>
<dbReference type="InterPro" id="IPR018114">
    <property type="entry name" value="TRYPSIN_HIS"/>
</dbReference>
<sequence>MCELFREMTTKNRGISSAGMGSRCFVILVVMVGLHGSLAAAKYSLDDAFAGVDPPTTSTNPPVERLANHNTCDGECVQYYLCDNNTINMDGSGIIDIRVGDDDQADSECPHFLQTCCEKGLVLTEPPPSRTPPPPPSQPPPHSNGDGVDFDPTIPYHSACGIRNPDGLGFRITGNENGEAEYGEFPWMVAVLREQPAKDSVVNVYECGASLIAPGVVLTAAHCVYDKQKDQLLIRAGEWDTQTSSELYPHQNRRVATVITHRAFNKGSLANDVALLILTEPFQLAENVQPVCLPPKDTSFDHSKCFASGWGKNVFGKDGKYQVILKKVQLPVVPHDTCQQALRTTRLGRRFVLHPTFLCAGGIAGQDTCRGDGGSPLVCPVPGSNTHYYQAGMVAWGIGCGENNIPGVYVNVAFFRDWIDQQLMEHSILARDYVYTP</sequence>
<organism evidence="9 10">
    <name type="scientific">Anopheles dirus</name>
    <dbReference type="NCBI Taxonomy" id="7168"/>
    <lineage>
        <taxon>Eukaryota</taxon>
        <taxon>Metazoa</taxon>
        <taxon>Ecdysozoa</taxon>
        <taxon>Arthropoda</taxon>
        <taxon>Hexapoda</taxon>
        <taxon>Insecta</taxon>
        <taxon>Pterygota</taxon>
        <taxon>Neoptera</taxon>
        <taxon>Endopterygota</taxon>
        <taxon>Diptera</taxon>
        <taxon>Nematocera</taxon>
        <taxon>Culicoidea</taxon>
        <taxon>Culicidae</taxon>
        <taxon>Anophelinae</taxon>
        <taxon>Anopheles</taxon>
    </lineage>
</organism>
<dbReference type="GO" id="GO:0005576">
    <property type="term" value="C:extracellular region"/>
    <property type="evidence" value="ECO:0007669"/>
    <property type="project" value="UniProtKB-SubCell"/>
</dbReference>
<reference evidence="9" key="2">
    <citation type="submission" date="2020-05" db="UniProtKB">
        <authorList>
            <consortium name="EnsemblMetazoa"/>
        </authorList>
    </citation>
    <scope>IDENTIFICATION</scope>
    <source>
        <strain evidence="9">WRAIR2</strain>
    </source>
</reference>
<dbReference type="InterPro" id="IPR001314">
    <property type="entry name" value="Peptidase_S1A"/>
</dbReference>
<dbReference type="AlphaFoldDB" id="A0A3F2YW15"/>
<reference evidence="10" key="1">
    <citation type="submission" date="2013-03" db="EMBL/GenBank/DDBJ databases">
        <title>The Genome Sequence of Anopheles dirus WRAIR2.</title>
        <authorList>
            <consortium name="The Broad Institute Genomics Platform"/>
            <person name="Neafsey D.E."/>
            <person name="Walton C."/>
            <person name="Walker B."/>
            <person name="Young S.K."/>
            <person name="Zeng Q."/>
            <person name="Gargeya S."/>
            <person name="Fitzgerald M."/>
            <person name="Haas B."/>
            <person name="Abouelleil A."/>
            <person name="Allen A.W."/>
            <person name="Alvarado L."/>
            <person name="Arachchi H.M."/>
            <person name="Berlin A.M."/>
            <person name="Chapman S.B."/>
            <person name="Gainer-Dewar J."/>
            <person name="Goldberg J."/>
            <person name="Griggs A."/>
            <person name="Gujja S."/>
            <person name="Hansen M."/>
            <person name="Howarth C."/>
            <person name="Imamovic A."/>
            <person name="Ireland A."/>
            <person name="Larimer J."/>
            <person name="McCowan C."/>
            <person name="Murphy C."/>
            <person name="Pearson M."/>
            <person name="Poon T.W."/>
            <person name="Priest M."/>
            <person name="Roberts A."/>
            <person name="Saif S."/>
            <person name="Shea T."/>
            <person name="Sisk P."/>
            <person name="Sykes S."/>
            <person name="Wortman J."/>
            <person name="Nusbaum C."/>
            <person name="Birren B."/>
        </authorList>
    </citation>
    <scope>NUCLEOTIDE SEQUENCE [LARGE SCALE GENOMIC DNA]</scope>
    <source>
        <strain evidence="10">WRAIR2</strain>
    </source>
</reference>
<comment type="similarity">
    <text evidence="4">Belongs to the peptidase S1 family. CLIP subfamily.</text>
</comment>